<keyword evidence="3" id="KW-1185">Reference proteome</keyword>
<sequence>PHPSQDRRLGQIYIPSRYATDRSYTIYRSDSFYYRATSFLHFPSGQPRCRNRSSRLPDTARSSFPSRGMSCRLNPSTAPEDAEGVSKAGSRTETLVGGVGSLGSIHVQFGNCVKNSLLDRYI</sequence>
<feature type="region of interest" description="Disordered" evidence="1">
    <location>
        <begin position="47"/>
        <end position="89"/>
    </location>
</feature>
<organism evidence="2 3">
    <name type="scientific">Araneus ventricosus</name>
    <name type="common">Orbweaver spider</name>
    <name type="synonym">Epeira ventricosa</name>
    <dbReference type="NCBI Taxonomy" id="182803"/>
    <lineage>
        <taxon>Eukaryota</taxon>
        <taxon>Metazoa</taxon>
        <taxon>Ecdysozoa</taxon>
        <taxon>Arthropoda</taxon>
        <taxon>Chelicerata</taxon>
        <taxon>Arachnida</taxon>
        <taxon>Araneae</taxon>
        <taxon>Araneomorphae</taxon>
        <taxon>Entelegynae</taxon>
        <taxon>Araneoidea</taxon>
        <taxon>Araneidae</taxon>
        <taxon>Araneus</taxon>
    </lineage>
</organism>
<dbReference type="Proteomes" id="UP000499080">
    <property type="component" value="Unassembled WGS sequence"/>
</dbReference>
<dbReference type="AlphaFoldDB" id="A0A4Y2NM49"/>
<evidence type="ECO:0000313" key="2">
    <source>
        <dbReference type="EMBL" id="GBN40588.1"/>
    </source>
</evidence>
<proteinExistence type="predicted"/>
<comment type="caution">
    <text evidence="2">The sequence shown here is derived from an EMBL/GenBank/DDBJ whole genome shotgun (WGS) entry which is preliminary data.</text>
</comment>
<dbReference type="EMBL" id="BGPR01009525">
    <property type="protein sequence ID" value="GBN40588.1"/>
    <property type="molecule type" value="Genomic_DNA"/>
</dbReference>
<gene>
    <name evidence="2" type="ORF">AVEN_100943_1</name>
</gene>
<evidence type="ECO:0000313" key="3">
    <source>
        <dbReference type="Proteomes" id="UP000499080"/>
    </source>
</evidence>
<accession>A0A4Y2NM49</accession>
<name>A0A4Y2NM49_ARAVE</name>
<evidence type="ECO:0000256" key="1">
    <source>
        <dbReference type="SAM" id="MobiDB-lite"/>
    </source>
</evidence>
<feature type="compositionally biased region" description="Polar residues" evidence="1">
    <location>
        <begin position="54"/>
        <end position="65"/>
    </location>
</feature>
<feature type="non-terminal residue" evidence="2">
    <location>
        <position position="1"/>
    </location>
</feature>
<protein>
    <submittedName>
        <fullName evidence="2">Uncharacterized protein</fullName>
    </submittedName>
</protein>
<reference evidence="2 3" key="1">
    <citation type="journal article" date="2019" name="Sci. Rep.">
        <title>Orb-weaving spider Araneus ventricosus genome elucidates the spidroin gene catalogue.</title>
        <authorList>
            <person name="Kono N."/>
            <person name="Nakamura H."/>
            <person name="Ohtoshi R."/>
            <person name="Moran D.A.P."/>
            <person name="Shinohara A."/>
            <person name="Yoshida Y."/>
            <person name="Fujiwara M."/>
            <person name="Mori M."/>
            <person name="Tomita M."/>
            <person name="Arakawa K."/>
        </authorList>
    </citation>
    <scope>NUCLEOTIDE SEQUENCE [LARGE SCALE GENOMIC DNA]</scope>
</reference>